<keyword evidence="3" id="KW-1185">Reference proteome</keyword>
<comment type="caution">
    <text evidence="2">The sequence shown here is derived from an EMBL/GenBank/DDBJ whole genome shotgun (WGS) entry which is preliminary data.</text>
</comment>
<dbReference type="EMBL" id="JAHLQT010041065">
    <property type="protein sequence ID" value="KAG7155679.1"/>
    <property type="molecule type" value="Genomic_DNA"/>
</dbReference>
<sequence>MSKVKNEYFKMPRSYSKQEKERNSSPKTSKDIFEEAKKSIKGKETNETEPGIAVQRIPPQNLVVRLFHREIHKQSHSQLHTDRCFYQNVTPNFTVTNVQKPPCFLRKFSPDGKFLIAFSADQTSIEIFRYMGPSAAADMLHWCESTSVLKENDPKTYEIRRNIFDHFFKLKHTVTVATNGEQLNRECSLFTDDGKYVIVGSASADGGNSIDYFDMYRNNESVTPNPRSPLEDYTLHIVDIEMGRLCDSRTFLHDKIFLSHNQGLYLYRQTLAVLSVQHQTIHIFQITSDGCFLDVRTIGRVCYEDDDYLLATVCTDRMQRTYQHFREKIINCLKHRLLVFLYRRAEAVSKEEGSPRALREFFHYFDHLHRLRMWKMQLLDDVHLLIKYASEEVVTLRSAEPNGQPSFFVVYNMITTEVLAVYENTSSELLELFEKMADFFRNARLSCESQFTCSPSNNNWARLIHKRFKKSIINARGGGITEATKRLLGQLPISAQSFSASPYLDLTLFSYDDKWVSVMERPKSCADHPIRFYGRDSGLIKFSINAERVGVPGATVPSSGTRRLVAFTFHPADPFTISVQRANADYVVNFHLRHQSS</sequence>
<dbReference type="GO" id="GO:0016567">
    <property type="term" value="P:protein ubiquitination"/>
    <property type="evidence" value="ECO:0007669"/>
    <property type="project" value="TreeGrafter"/>
</dbReference>
<evidence type="ECO:0000313" key="3">
    <source>
        <dbReference type="Proteomes" id="UP000747542"/>
    </source>
</evidence>
<dbReference type="InterPro" id="IPR019138">
    <property type="entry name" value="De-etiolated_protein_1_Det1"/>
</dbReference>
<dbReference type="Proteomes" id="UP000747542">
    <property type="component" value="Unassembled WGS sequence"/>
</dbReference>
<feature type="region of interest" description="Disordered" evidence="1">
    <location>
        <begin position="1"/>
        <end position="31"/>
    </location>
</feature>
<dbReference type="Pfam" id="PF09737">
    <property type="entry name" value="Det1"/>
    <property type="match status" value="1"/>
</dbReference>
<reference evidence="2" key="1">
    <citation type="journal article" date="2021" name="Sci. Adv.">
        <title>The American lobster genome reveals insights on longevity, neural, and immune adaptations.</title>
        <authorList>
            <person name="Polinski J.M."/>
            <person name="Zimin A.V."/>
            <person name="Clark K.F."/>
            <person name="Kohn A.B."/>
            <person name="Sadowski N."/>
            <person name="Timp W."/>
            <person name="Ptitsyn A."/>
            <person name="Khanna P."/>
            <person name="Romanova D.Y."/>
            <person name="Williams P."/>
            <person name="Greenwood S.J."/>
            <person name="Moroz L.L."/>
            <person name="Walt D.R."/>
            <person name="Bodnar A.G."/>
        </authorList>
    </citation>
    <scope>NUCLEOTIDE SEQUENCE</scope>
    <source>
        <strain evidence="2">GMGI-L3</strain>
    </source>
</reference>
<dbReference type="GO" id="GO:0005634">
    <property type="term" value="C:nucleus"/>
    <property type="evidence" value="ECO:0007669"/>
    <property type="project" value="TreeGrafter"/>
</dbReference>
<evidence type="ECO:0000313" key="2">
    <source>
        <dbReference type="EMBL" id="KAG7155679.1"/>
    </source>
</evidence>
<accession>A0A8J5JM66</accession>
<gene>
    <name evidence="2" type="primary">DET1-L</name>
    <name evidence="2" type="ORF">Hamer_G016058</name>
</gene>
<dbReference type="GO" id="GO:0031461">
    <property type="term" value="C:cullin-RING ubiquitin ligase complex"/>
    <property type="evidence" value="ECO:0007669"/>
    <property type="project" value="TreeGrafter"/>
</dbReference>
<dbReference type="GO" id="GO:1990756">
    <property type="term" value="F:ubiquitin-like ligase-substrate adaptor activity"/>
    <property type="evidence" value="ECO:0007669"/>
    <property type="project" value="TreeGrafter"/>
</dbReference>
<dbReference type="GO" id="GO:0031625">
    <property type="term" value="F:ubiquitin protein ligase binding"/>
    <property type="evidence" value="ECO:0007669"/>
    <property type="project" value="TreeGrafter"/>
</dbReference>
<evidence type="ECO:0000256" key="1">
    <source>
        <dbReference type="SAM" id="MobiDB-lite"/>
    </source>
</evidence>
<dbReference type="AlphaFoldDB" id="A0A8J5JM66"/>
<dbReference type="OrthoDB" id="18339at2759"/>
<dbReference type="PANTHER" id="PTHR13374:SF3">
    <property type="entry name" value="DET1 HOMOLOG"/>
    <property type="match status" value="1"/>
</dbReference>
<dbReference type="GO" id="GO:0032436">
    <property type="term" value="P:positive regulation of proteasomal ubiquitin-dependent protein catabolic process"/>
    <property type="evidence" value="ECO:0007669"/>
    <property type="project" value="TreeGrafter"/>
</dbReference>
<protein>
    <submittedName>
        <fullName evidence="2">DET1-like</fullName>
    </submittedName>
</protein>
<name>A0A8J5JM66_HOMAM</name>
<proteinExistence type="predicted"/>
<organism evidence="2 3">
    <name type="scientific">Homarus americanus</name>
    <name type="common">American lobster</name>
    <dbReference type="NCBI Taxonomy" id="6706"/>
    <lineage>
        <taxon>Eukaryota</taxon>
        <taxon>Metazoa</taxon>
        <taxon>Ecdysozoa</taxon>
        <taxon>Arthropoda</taxon>
        <taxon>Crustacea</taxon>
        <taxon>Multicrustacea</taxon>
        <taxon>Malacostraca</taxon>
        <taxon>Eumalacostraca</taxon>
        <taxon>Eucarida</taxon>
        <taxon>Decapoda</taxon>
        <taxon>Pleocyemata</taxon>
        <taxon>Astacidea</taxon>
        <taxon>Nephropoidea</taxon>
        <taxon>Nephropidae</taxon>
        <taxon>Homarus</taxon>
    </lineage>
</organism>
<dbReference type="PANTHER" id="PTHR13374">
    <property type="entry name" value="DET1 HOMOLOG DE-ETIOLATED-1 HOMOLOG"/>
    <property type="match status" value="1"/>
</dbReference>